<evidence type="ECO:0000256" key="1">
    <source>
        <dbReference type="SAM" id="SignalP"/>
    </source>
</evidence>
<keyword evidence="1" id="KW-0732">Signal</keyword>
<dbReference type="EMBL" id="FWZT01000024">
    <property type="protein sequence ID" value="SMF68997.1"/>
    <property type="molecule type" value="Genomic_DNA"/>
</dbReference>
<proteinExistence type="predicted"/>
<dbReference type="Proteomes" id="UP000192907">
    <property type="component" value="Unassembled WGS sequence"/>
</dbReference>
<gene>
    <name evidence="2" type="ORF">SAMN06296036_12487</name>
</gene>
<feature type="chain" id="PRO_5012667096" evidence="1">
    <location>
        <begin position="19"/>
        <end position="87"/>
    </location>
</feature>
<evidence type="ECO:0000313" key="3">
    <source>
        <dbReference type="Proteomes" id="UP000192907"/>
    </source>
</evidence>
<accession>A0A1Y6CPP0</accession>
<organism evidence="2 3">
    <name type="scientific">Pseudobacteriovorax antillogorgiicola</name>
    <dbReference type="NCBI Taxonomy" id="1513793"/>
    <lineage>
        <taxon>Bacteria</taxon>
        <taxon>Pseudomonadati</taxon>
        <taxon>Bdellovibrionota</taxon>
        <taxon>Oligoflexia</taxon>
        <taxon>Oligoflexales</taxon>
        <taxon>Pseudobacteriovoracaceae</taxon>
        <taxon>Pseudobacteriovorax</taxon>
    </lineage>
</organism>
<keyword evidence="3" id="KW-1185">Reference proteome</keyword>
<dbReference type="RefSeq" id="WP_132323945.1">
    <property type="nucleotide sequence ID" value="NZ_FWZT01000024.1"/>
</dbReference>
<sequence>MKSFIVISLLLVMFSAHARETTGGGGFARHVEAINAKVFDSIHRDYLRSGNGLVEFRSESLKVIKMKPNAIEARYQSSSEDVTLIKK</sequence>
<feature type="signal peptide" evidence="1">
    <location>
        <begin position="1"/>
        <end position="18"/>
    </location>
</feature>
<protein>
    <submittedName>
        <fullName evidence="2">Uncharacterized protein</fullName>
    </submittedName>
</protein>
<dbReference type="STRING" id="1513793.SAMN06296036_12487"/>
<name>A0A1Y6CPP0_9BACT</name>
<reference evidence="3" key="1">
    <citation type="submission" date="2017-04" db="EMBL/GenBank/DDBJ databases">
        <authorList>
            <person name="Varghese N."/>
            <person name="Submissions S."/>
        </authorList>
    </citation>
    <scope>NUCLEOTIDE SEQUENCE [LARGE SCALE GENOMIC DNA]</scope>
    <source>
        <strain evidence="3">RKEM611</strain>
    </source>
</reference>
<dbReference type="AlphaFoldDB" id="A0A1Y6CPP0"/>
<evidence type="ECO:0000313" key="2">
    <source>
        <dbReference type="EMBL" id="SMF68997.1"/>
    </source>
</evidence>